<dbReference type="PANTHER" id="PTHR43790:SF9">
    <property type="entry name" value="GALACTOFURANOSE TRANSPORTER ATP-BINDING PROTEIN YTFR"/>
    <property type="match status" value="1"/>
</dbReference>
<keyword evidence="9" id="KW-0614">Plasmid</keyword>
<evidence type="ECO:0000256" key="7">
    <source>
        <dbReference type="ARBA" id="ARBA00023136"/>
    </source>
</evidence>
<dbReference type="InterPro" id="IPR017871">
    <property type="entry name" value="ABC_transporter-like_CS"/>
</dbReference>
<evidence type="ECO:0000256" key="4">
    <source>
        <dbReference type="ARBA" id="ARBA00022737"/>
    </source>
</evidence>
<dbReference type="SMART" id="SM00382">
    <property type="entry name" value="AAA"/>
    <property type="match status" value="2"/>
</dbReference>
<dbReference type="GO" id="GO:0016887">
    <property type="term" value="F:ATP hydrolysis activity"/>
    <property type="evidence" value="ECO:0007669"/>
    <property type="project" value="InterPro"/>
</dbReference>
<dbReference type="Pfam" id="PF00005">
    <property type="entry name" value="ABC_tran"/>
    <property type="match status" value="2"/>
</dbReference>
<dbReference type="GO" id="GO:0005524">
    <property type="term" value="F:ATP binding"/>
    <property type="evidence" value="ECO:0007669"/>
    <property type="project" value="UniProtKB-KW"/>
</dbReference>
<evidence type="ECO:0000256" key="6">
    <source>
        <dbReference type="ARBA" id="ARBA00022840"/>
    </source>
</evidence>
<evidence type="ECO:0000256" key="5">
    <source>
        <dbReference type="ARBA" id="ARBA00022741"/>
    </source>
</evidence>
<dbReference type="SUPFAM" id="SSF52540">
    <property type="entry name" value="P-loop containing nucleoside triphosphate hydrolases"/>
    <property type="match status" value="2"/>
</dbReference>
<accession>A0A2Z2PKP7</accession>
<dbReference type="PROSITE" id="PS50893">
    <property type="entry name" value="ABC_TRANSPORTER_2"/>
    <property type="match status" value="1"/>
</dbReference>
<dbReference type="InterPro" id="IPR027417">
    <property type="entry name" value="P-loop_NTPase"/>
</dbReference>
<dbReference type="RefSeq" id="WP_010974860.1">
    <property type="nucleotide sequence ID" value="NZ_JBFMXB010000004.1"/>
</dbReference>
<dbReference type="OMA" id="TIMAHAT"/>
<evidence type="ECO:0000259" key="8">
    <source>
        <dbReference type="PROSITE" id="PS50893"/>
    </source>
</evidence>
<dbReference type="EMBL" id="KY000040">
    <property type="protein sequence ID" value="ASK43273.1"/>
    <property type="molecule type" value="Genomic_DNA"/>
</dbReference>
<keyword evidence="4" id="KW-0677">Repeat</keyword>
<reference evidence="9" key="1">
    <citation type="submission" date="2016-10" db="EMBL/GenBank/DDBJ databases">
        <title>Agrobacterium Ti plasmids: Classification based on T-DNA and Vir regions organization.</title>
        <authorList>
            <person name="Nabi N."/>
            <person name="Vial L."/>
            <person name="Ben Hafsa A."/>
            <person name="Chapulliot D."/>
            <person name="Berard A."/>
            <person name="Chauveau A."/>
            <person name="Le Paslier M.-C."/>
            <person name="Harzallah Skhiri F."/>
            <person name="Brunel D."/>
            <person name="Nesme X."/>
            <person name="Chaouachi M."/>
        </authorList>
    </citation>
    <scope>NUCLEOTIDE SEQUENCE</scope>
    <source>
        <strain evidence="9">C58</strain>
        <plasmid evidence="9">pTi_C58</plasmid>
    </source>
</reference>
<protein>
    <submittedName>
        <fullName evidence="9">ABC transporter ATP-binding protein</fullName>
    </submittedName>
</protein>
<dbReference type="InterPro" id="IPR003439">
    <property type="entry name" value="ABC_transporter-like_ATP-bd"/>
</dbReference>
<name>A0A2Z2PKP7_9HYPH</name>
<keyword evidence="7" id="KW-0472">Membrane</keyword>
<evidence type="ECO:0000256" key="2">
    <source>
        <dbReference type="ARBA" id="ARBA00022448"/>
    </source>
</evidence>
<dbReference type="CDD" id="cd03216">
    <property type="entry name" value="ABC_Carb_Monos_I"/>
    <property type="match status" value="1"/>
</dbReference>
<dbReference type="Gene3D" id="3.40.50.300">
    <property type="entry name" value="P-loop containing nucleotide triphosphate hydrolases"/>
    <property type="match status" value="2"/>
</dbReference>
<evidence type="ECO:0000313" key="9">
    <source>
        <dbReference type="EMBL" id="ASK43273.1"/>
    </source>
</evidence>
<keyword evidence="6 9" id="KW-0067">ATP-binding</keyword>
<evidence type="ECO:0000256" key="3">
    <source>
        <dbReference type="ARBA" id="ARBA00022597"/>
    </source>
</evidence>
<dbReference type="GeneID" id="1137392"/>
<keyword evidence="5" id="KW-0547">Nucleotide-binding</keyword>
<keyword evidence="2" id="KW-0813">Transport</keyword>
<geneLocation type="plasmid" evidence="9">
    <name>pTi_C58</name>
</geneLocation>
<comment type="similarity">
    <text evidence="1">Belongs to the ABC transporter superfamily.</text>
</comment>
<feature type="domain" description="ABC transporter" evidence="8">
    <location>
        <begin position="6"/>
        <end position="516"/>
    </location>
</feature>
<dbReference type="InterPro" id="IPR050107">
    <property type="entry name" value="ABC_carbohydrate_import_ATPase"/>
</dbReference>
<dbReference type="CDD" id="cd03215">
    <property type="entry name" value="ABC_Carb_Monos_II"/>
    <property type="match status" value="1"/>
</dbReference>
<dbReference type="InterPro" id="IPR003593">
    <property type="entry name" value="AAA+_ATPase"/>
</dbReference>
<organism evidence="9">
    <name type="scientific">Agrobacterium fabrum</name>
    <dbReference type="NCBI Taxonomy" id="1176649"/>
    <lineage>
        <taxon>Bacteria</taxon>
        <taxon>Pseudomonadati</taxon>
        <taxon>Pseudomonadota</taxon>
        <taxon>Alphaproteobacteria</taxon>
        <taxon>Hyphomicrobiales</taxon>
        <taxon>Rhizobiaceae</taxon>
        <taxon>Rhizobium/Agrobacterium group</taxon>
        <taxon>Agrobacterium</taxon>
        <taxon>Agrobacterium tumefaciens complex</taxon>
    </lineage>
</organism>
<dbReference type="PANTHER" id="PTHR43790">
    <property type="entry name" value="CARBOHYDRATE TRANSPORT ATP-BINDING PROTEIN MG119-RELATED"/>
    <property type="match status" value="1"/>
</dbReference>
<dbReference type="PROSITE" id="PS00211">
    <property type="entry name" value="ABC_TRANSPORTER_1"/>
    <property type="match status" value="1"/>
</dbReference>
<proteinExistence type="inferred from homology"/>
<dbReference type="AlphaFoldDB" id="A0A2Z2PKP7"/>
<evidence type="ECO:0000256" key="1">
    <source>
        <dbReference type="ARBA" id="ARBA00005417"/>
    </source>
</evidence>
<sequence>MRMSILSVESLTHSFGPSPALRDINLAIRSGEVVGIVGENGAGKSTLLNVLSGTLKPSRGTVAIGGTPVALENYYEANQRGIWRIFQDPALIGALPVYESLFLGHEKRFTRFGVLNKAKMIDIARDLVRSMGIAVDVKHLMLNYDFATRQSLEVCRAILLPKVLGLPSGFVLFDEPTTGLSRAEVVRLLESMGRLRRQGAGVAFVSHRLQEVFDVCDRLIVLKDGAIVGEGPISQFDEAGLHRLMVGRAFESTTPGKRSTLNEEPFLVVKGLSRSSRPSAGQRLTHLTDISFNVGKGEIVGIGGLLGSGKGQLLRVLAGVTSHRDGTVELGGMPLAGSIAQRKQKGIAFIPGDRSNEAVVVTADVASNISLPSGHAGARGFSNAFGIWRSAREQNVARQMIVSLRIKAVSGQPLRTLSGGNQQKVSLARWIHREPVLLLIENPTAGVDVGAKREIYALLRDLTAHGTSILYVTDDLPELISLSDRILIMRDGRIVSDIDNRQTLTTEHALVADMIGPASNEKTPIVAP</sequence>
<keyword evidence="3" id="KW-0762">Sugar transport</keyword>